<dbReference type="InterPro" id="IPR055355">
    <property type="entry name" value="ZP-C"/>
</dbReference>
<accession>A0A6F9DI44</accession>
<name>A0A6F9DI44_9ASCI</name>
<evidence type="ECO:0000259" key="5">
    <source>
        <dbReference type="PROSITE" id="PS51034"/>
    </source>
</evidence>
<dbReference type="Gene3D" id="2.60.40.4100">
    <property type="entry name" value="Zona pellucida, ZP-C domain"/>
    <property type="match status" value="1"/>
</dbReference>
<keyword evidence="3" id="KW-1133">Transmembrane helix</keyword>
<dbReference type="Pfam" id="PF00100">
    <property type="entry name" value="Zona_pellucida"/>
    <property type="match status" value="1"/>
</dbReference>
<dbReference type="InterPro" id="IPR001507">
    <property type="entry name" value="ZP_dom"/>
</dbReference>
<dbReference type="EMBL" id="LR786838">
    <property type="protein sequence ID" value="CAB3262700.1"/>
    <property type="molecule type" value="mRNA"/>
</dbReference>
<feature type="transmembrane region" description="Helical" evidence="3">
    <location>
        <begin position="243"/>
        <end position="264"/>
    </location>
</feature>
<dbReference type="AlphaFoldDB" id="A0A6F9DI44"/>
<gene>
    <name evidence="6" type="primary">LOC100182005</name>
</gene>
<feature type="domain" description="ZP" evidence="5">
    <location>
        <begin position="1"/>
        <end position="200"/>
    </location>
</feature>
<evidence type="ECO:0000256" key="3">
    <source>
        <dbReference type="SAM" id="Phobius"/>
    </source>
</evidence>
<evidence type="ECO:0000256" key="1">
    <source>
        <dbReference type="ARBA" id="ARBA00022729"/>
    </source>
</evidence>
<keyword evidence="1 4" id="KW-0732">Signal</keyword>
<feature type="signal peptide" evidence="4">
    <location>
        <begin position="1"/>
        <end position="17"/>
    </location>
</feature>
<proteinExistence type="evidence at transcript level"/>
<dbReference type="PANTHER" id="PTHR14002:SF54">
    <property type="entry name" value="ZONA PELLUCIDA SPERM-BINDING PROTEIN 2"/>
    <property type="match status" value="1"/>
</dbReference>
<feature type="chain" id="PRO_5026176724" evidence="4">
    <location>
        <begin position="18"/>
        <end position="278"/>
    </location>
</feature>
<evidence type="ECO:0000256" key="2">
    <source>
        <dbReference type="ARBA" id="ARBA00023157"/>
    </source>
</evidence>
<dbReference type="PANTHER" id="PTHR14002">
    <property type="entry name" value="ENDOGLIN/TGF-BETA RECEPTOR TYPE III"/>
    <property type="match status" value="1"/>
</dbReference>
<keyword evidence="3" id="KW-0472">Membrane</keyword>
<dbReference type="PROSITE" id="PS51034">
    <property type="entry name" value="ZP_2"/>
    <property type="match status" value="1"/>
</dbReference>
<organism evidence="6">
    <name type="scientific">Phallusia mammillata</name>
    <dbReference type="NCBI Taxonomy" id="59560"/>
    <lineage>
        <taxon>Eukaryota</taxon>
        <taxon>Metazoa</taxon>
        <taxon>Chordata</taxon>
        <taxon>Tunicata</taxon>
        <taxon>Ascidiacea</taxon>
        <taxon>Phlebobranchia</taxon>
        <taxon>Ascidiidae</taxon>
        <taxon>Phallusia</taxon>
    </lineage>
</organism>
<sequence>MVSVSFLIWRFLAPTSAVIQRAPQNKLNVTCLFDADVLLSSSNVIPQIEADEIYAGNTGAFAVALNLFSNEYFNESLSGEVNVPSYIYAEVKLVDLDDDHTIVQLEECWATRTENNSGLPTYPIVQSGCVAPPSGSEPADAKMLIRNYQPNFATFKLMSFVWTNFTDAEQFIYIHCDVTICQNSTGQCDSPTCPEKKRRSVDNNGHSQRLSAGPVHIVQTTDHLLLQDGAGDEDEANESAYNIFQLVMFVLLASVMIGAGYLIWGKLVQDRKAKEILL</sequence>
<reference evidence="6" key="1">
    <citation type="submission" date="2020-04" db="EMBL/GenBank/DDBJ databases">
        <authorList>
            <person name="Neveu A P."/>
        </authorList>
    </citation>
    <scope>NUCLEOTIDE SEQUENCE</scope>
    <source>
        <tissue evidence="6">Whole embryo</tissue>
    </source>
</reference>
<keyword evidence="3" id="KW-0812">Transmembrane</keyword>
<dbReference type="InterPro" id="IPR042235">
    <property type="entry name" value="ZP-C_dom"/>
</dbReference>
<protein>
    <submittedName>
        <fullName evidence="6">Uncharacterized protein LOC100182005</fullName>
    </submittedName>
</protein>
<evidence type="ECO:0000256" key="4">
    <source>
        <dbReference type="SAM" id="SignalP"/>
    </source>
</evidence>
<keyword evidence="2" id="KW-1015">Disulfide bond</keyword>
<evidence type="ECO:0000313" key="6">
    <source>
        <dbReference type="EMBL" id="CAB3262700.1"/>
    </source>
</evidence>